<protein>
    <submittedName>
        <fullName evidence="1">Uncharacterized protein</fullName>
    </submittedName>
</protein>
<organism evidence="1 2">
    <name type="scientific">Araneus ventricosus</name>
    <name type="common">Orbweaver spider</name>
    <name type="synonym">Epeira ventricosa</name>
    <dbReference type="NCBI Taxonomy" id="182803"/>
    <lineage>
        <taxon>Eukaryota</taxon>
        <taxon>Metazoa</taxon>
        <taxon>Ecdysozoa</taxon>
        <taxon>Arthropoda</taxon>
        <taxon>Chelicerata</taxon>
        <taxon>Arachnida</taxon>
        <taxon>Araneae</taxon>
        <taxon>Araneomorphae</taxon>
        <taxon>Entelegynae</taxon>
        <taxon>Araneoidea</taxon>
        <taxon>Araneidae</taxon>
        <taxon>Araneus</taxon>
    </lineage>
</organism>
<keyword evidence="2" id="KW-1185">Reference proteome</keyword>
<dbReference type="EMBL" id="BGPR01000895">
    <property type="protein sequence ID" value="GBM39407.1"/>
    <property type="molecule type" value="Genomic_DNA"/>
</dbReference>
<accession>A0A4Y2FES4</accession>
<dbReference type="Proteomes" id="UP000499080">
    <property type="component" value="Unassembled WGS sequence"/>
</dbReference>
<comment type="caution">
    <text evidence="1">The sequence shown here is derived from an EMBL/GenBank/DDBJ whole genome shotgun (WGS) entry which is preliminary data.</text>
</comment>
<dbReference type="AlphaFoldDB" id="A0A4Y2FES4"/>
<proteinExistence type="predicted"/>
<evidence type="ECO:0000313" key="1">
    <source>
        <dbReference type="EMBL" id="GBM39407.1"/>
    </source>
</evidence>
<sequence>METCRGNQHRSETVNLLYLEERSGASSAHVLLLEEQLAQCRKIVESSLDQGYQYNGESCSLIVFSQADMM</sequence>
<evidence type="ECO:0000313" key="2">
    <source>
        <dbReference type="Proteomes" id="UP000499080"/>
    </source>
</evidence>
<reference evidence="1 2" key="1">
    <citation type="journal article" date="2019" name="Sci. Rep.">
        <title>Orb-weaving spider Araneus ventricosus genome elucidates the spidroin gene catalogue.</title>
        <authorList>
            <person name="Kono N."/>
            <person name="Nakamura H."/>
            <person name="Ohtoshi R."/>
            <person name="Moran D.A.P."/>
            <person name="Shinohara A."/>
            <person name="Yoshida Y."/>
            <person name="Fujiwara M."/>
            <person name="Mori M."/>
            <person name="Tomita M."/>
            <person name="Arakawa K."/>
        </authorList>
    </citation>
    <scope>NUCLEOTIDE SEQUENCE [LARGE SCALE GENOMIC DNA]</scope>
</reference>
<name>A0A4Y2FES4_ARAVE</name>
<gene>
    <name evidence="1" type="ORF">AVEN_97024_1</name>
</gene>